<dbReference type="UniPathway" id="UPA00344"/>
<comment type="pathway">
    <text evidence="2 6">Cofactor biosynthesis; molybdopterin biosynthesis.</text>
</comment>
<gene>
    <name evidence="8" type="ORF">SAMN04488116_0906</name>
</gene>
<dbReference type="OrthoDB" id="9804758at2"/>
<dbReference type="InterPro" id="IPR001453">
    <property type="entry name" value="MoaB/Mog_dom"/>
</dbReference>
<dbReference type="NCBIfam" id="TIGR00177">
    <property type="entry name" value="molyb_syn"/>
    <property type="match status" value="1"/>
</dbReference>
<dbReference type="RefSeq" id="WP_073176731.1">
    <property type="nucleotide sequence ID" value="NZ_FQWL01000001.1"/>
</dbReference>
<dbReference type="AlphaFoldDB" id="A0A1M5ISR7"/>
<evidence type="ECO:0000313" key="9">
    <source>
        <dbReference type="Proteomes" id="UP000184532"/>
    </source>
</evidence>
<evidence type="ECO:0000256" key="1">
    <source>
        <dbReference type="ARBA" id="ARBA00002901"/>
    </source>
</evidence>
<evidence type="ECO:0000256" key="3">
    <source>
        <dbReference type="ARBA" id="ARBA00010763"/>
    </source>
</evidence>
<dbReference type="EMBL" id="FQWL01000001">
    <property type="protein sequence ID" value="SHG31357.1"/>
    <property type="molecule type" value="Genomic_DNA"/>
</dbReference>
<dbReference type="CDD" id="cd00887">
    <property type="entry name" value="MoeA"/>
    <property type="match status" value="1"/>
</dbReference>
<protein>
    <recommendedName>
        <fullName evidence="6">Molybdopterin molybdenumtransferase</fullName>
        <ecNumber evidence="6">2.10.1.1</ecNumber>
    </recommendedName>
</protein>
<evidence type="ECO:0000256" key="5">
    <source>
        <dbReference type="ARBA" id="ARBA00047317"/>
    </source>
</evidence>
<organism evidence="8 9">
    <name type="scientific">Flagellimonas flava</name>
    <dbReference type="NCBI Taxonomy" id="570519"/>
    <lineage>
        <taxon>Bacteria</taxon>
        <taxon>Pseudomonadati</taxon>
        <taxon>Bacteroidota</taxon>
        <taxon>Flavobacteriia</taxon>
        <taxon>Flavobacteriales</taxon>
        <taxon>Flavobacteriaceae</taxon>
        <taxon>Flagellimonas</taxon>
    </lineage>
</organism>
<proteinExistence type="inferred from homology"/>
<dbReference type="GO" id="GO:0005829">
    <property type="term" value="C:cytosol"/>
    <property type="evidence" value="ECO:0007669"/>
    <property type="project" value="TreeGrafter"/>
</dbReference>
<dbReference type="InterPro" id="IPR036425">
    <property type="entry name" value="MoaB/Mog-like_dom_sf"/>
</dbReference>
<keyword evidence="4 6" id="KW-0501">Molybdenum cofactor biosynthesis</keyword>
<keyword evidence="9" id="KW-1185">Reference proteome</keyword>
<sequence length="401" mass="43712">MISFETAFQKVMAFATDYGTELVPLKNASGRVLAEIIAADRDFPPFDRSTKDGIAIKFTSHTISNRVYSIAGLAQAGSPQQELLDTGSCIEVMTGAMVPKGADTVIMYEHLSKSEDGRSFTLEQEVKKGQNIHYQGSDTGEGESLLPTGTVLGPAEIGVLASVGKSMVLVKKLPRIAVISTGNELVDVDQTPRPYQIRKSNVHSLQALLGKEHVVADEFHFQDSLEKLKQELQSVLDNYDVVLLSGGVSKGKFDFLPEAFEALGVTKAFHKVLQRPGKPFWFGRHNTSNTVLFSFPGNPVSTYANYHIYFIPWLNKTLGVHAPGFDVFLDEALANTTDLTLFIGVSTNLENGKLIAQRISTTGSGDLLALAKYDGFVKIYPGQKIEKNALVPFVPTKPLGE</sequence>
<dbReference type="GO" id="GO:0061599">
    <property type="term" value="F:molybdopterin molybdotransferase activity"/>
    <property type="evidence" value="ECO:0007669"/>
    <property type="project" value="UniProtKB-UniRule"/>
</dbReference>
<comment type="similarity">
    <text evidence="3 6">Belongs to the MoeA family.</text>
</comment>
<dbReference type="InterPro" id="IPR005111">
    <property type="entry name" value="MoeA_C_domain_IV"/>
</dbReference>
<dbReference type="PANTHER" id="PTHR10192:SF5">
    <property type="entry name" value="GEPHYRIN"/>
    <property type="match status" value="1"/>
</dbReference>
<comment type="function">
    <text evidence="1 6">Catalyzes the insertion of molybdate into adenylated molybdopterin with the concomitant release of AMP.</text>
</comment>
<dbReference type="SMART" id="SM00852">
    <property type="entry name" value="MoCF_biosynth"/>
    <property type="match status" value="1"/>
</dbReference>
<keyword evidence="6" id="KW-0460">Magnesium</keyword>
<dbReference type="InterPro" id="IPR005110">
    <property type="entry name" value="MoeA_linker/N"/>
</dbReference>
<dbReference type="Gene3D" id="2.170.190.11">
    <property type="entry name" value="Molybdopterin biosynthesis moea protein, domain 3"/>
    <property type="match status" value="1"/>
</dbReference>
<dbReference type="SUPFAM" id="SSF63882">
    <property type="entry name" value="MoeA N-terminal region -like"/>
    <property type="match status" value="1"/>
</dbReference>
<dbReference type="STRING" id="570519.SAMN04488116_0906"/>
<dbReference type="Pfam" id="PF03454">
    <property type="entry name" value="MoeA_C"/>
    <property type="match status" value="1"/>
</dbReference>
<reference evidence="9" key="1">
    <citation type="submission" date="2016-11" db="EMBL/GenBank/DDBJ databases">
        <authorList>
            <person name="Varghese N."/>
            <person name="Submissions S."/>
        </authorList>
    </citation>
    <scope>NUCLEOTIDE SEQUENCE [LARGE SCALE GENOMIC DNA]</scope>
    <source>
        <strain evidence="9">DSM 22638</strain>
    </source>
</reference>
<dbReference type="Gene3D" id="3.40.980.10">
    <property type="entry name" value="MoaB/Mog-like domain"/>
    <property type="match status" value="1"/>
</dbReference>
<comment type="cofactor">
    <cofactor evidence="6">
        <name>Mg(2+)</name>
        <dbReference type="ChEBI" id="CHEBI:18420"/>
    </cofactor>
</comment>
<dbReference type="PANTHER" id="PTHR10192">
    <property type="entry name" value="MOLYBDOPTERIN BIOSYNTHESIS PROTEIN"/>
    <property type="match status" value="1"/>
</dbReference>
<dbReference type="Pfam" id="PF03453">
    <property type="entry name" value="MoeA_N"/>
    <property type="match status" value="1"/>
</dbReference>
<keyword evidence="6" id="KW-0479">Metal-binding</keyword>
<keyword evidence="6" id="KW-0500">Molybdenum</keyword>
<evidence type="ECO:0000256" key="4">
    <source>
        <dbReference type="ARBA" id="ARBA00023150"/>
    </source>
</evidence>
<name>A0A1M5ISR7_9FLAO</name>
<dbReference type="GO" id="GO:0046872">
    <property type="term" value="F:metal ion binding"/>
    <property type="evidence" value="ECO:0007669"/>
    <property type="project" value="UniProtKB-UniRule"/>
</dbReference>
<comment type="catalytic activity">
    <reaction evidence="5">
        <text>adenylyl-molybdopterin + molybdate = Mo-molybdopterin + AMP + H(+)</text>
        <dbReference type="Rhea" id="RHEA:35047"/>
        <dbReference type="ChEBI" id="CHEBI:15378"/>
        <dbReference type="ChEBI" id="CHEBI:36264"/>
        <dbReference type="ChEBI" id="CHEBI:62727"/>
        <dbReference type="ChEBI" id="CHEBI:71302"/>
        <dbReference type="ChEBI" id="CHEBI:456215"/>
        <dbReference type="EC" id="2.10.1.1"/>
    </reaction>
</comment>
<evidence type="ECO:0000256" key="2">
    <source>
        <dbReference type="ARBA" id="ARBA00005046"/>
    </source>
</evidence>
<dbReference type="InterPro" id="IPR036135">
    <property type="entry name" value="MoeA_linker/N_sf"/>
</dbReference>
<dbReference type="GO" id="GO:0006777">
    <property type="term" value="P:Mo-molybdopterin cofactor biosynthetic process"/>
    <property type="evidence" value="ECO:0007669"/>
    <property type="project" value="UniProtKB-UniRule"/>
</dbReference>
<keyword evidence="6" id="KW-0808">Transferase</keyword>
<dbReference type="Gene3D" id="2.40.340.10">
    <property type="entry name" value="MoeA, C-terminal, domain IV"/>
    <property type="match status" value="1"/>
</dbReference>
<dbReference type="Proteomes" id="UP000184532">
    <property type="component" value="Unassembled WGS sequence"/>
</dbReference>
<dbReference type="InterPro" id="IPR038987">
    <property type="entry name" value="MoeA-like"/>
</dbReference>
<dbReference type="EC" id="2.10.1.1" evidence="6"/>
<evidence type="ECO:0000259" key="7">
    <source>
        <dbReference type="SMART" id="SM00852"/>
    </source>
</evidence>
<evidence type="ECO:0000313" key="8">
    <source>
        <dbReference type="EMBL" id="SHG31357.1"/>
    </source>
</evidence>
<accession>A0A1M5ISR7</accession>
<evidence type="ECO:0000256" key="6">
    <source>
        <dbReference type="RuleBase" id="RU365090"/>
    </source>
</evidence>
<dbReference type="SUPFAM" id="SSF53218">
    <property type="entry name" value="Molybdenum cofactor biosynthesis proteins"/>
    <property type="match status" value="1"/>
</dbReference>
<dbReference type="Gene3D" id="3.90.105.10">
    <property type="entry name" value="Molybdopterin biosynthesis moea protein, domain 2"/>
    <property type="match status" value="1"/>
</dbReference>
<dbReference type="InterPro" id="IPR036688">
    <property type="entry name" value="MoeA_C_domain_IV_sf"/>
</dbReference>
<feature type="domain" description="MoaB/Mog" evidence="7">
    <location>
        <begin position="177"/>
        <end position="316"/>
    </location>
</feature>
<dbReference type="Pfam" id="PF00994">
    <property type="entry name" value="MoCF_biosynth"/>
    <property type="match status" value="1"/>
</dbReference>